<name>A0A2T2XD63_9FIRM</name>
<evidence type="ECO:0000313" key="2">
    <source>
        <dbReference type="EMBL" id="PSR32387.1"/>
    </source>
</evidence>
<reference evidence="2 3" key="1">
    <citation type="journal article" date="2014" name="BMC Genomics">
        <title>Comparison of environmental and isolate Sulfobacillus genomes reveals diverse carbon, sulfur, nitrogen, and hydrogen metabolisms.</title>
        <authorList>
            <person name="Justice N.B."/>
            <person name="Norman A."/>
            <person name="Brown C.T."/>
            <person name="Singh A."/>
            <person name="Thomas B.C."/>
            <person name="Banfield J.F."/>
        </authorList>
    </citation>
    <scope>NUCLEOTIDE SEQUENCE [LARGE SCALE GENOMIC DNA]</scope>
    <source>
        <strain evidence="2">AMDSBA4</strain>
    </source>
</reference>
<dbReference type="Proteomes" id="UP000242972">
    <property type="component" value="Unassembled WGS sequence"/>
</dbReference>
<proteinExistence type="predicted"/>
<sequence>MGDGDPSVGYRAKMGPDVGTETAFENPDVSGENGPWDPPGLIISRRLKAPKVFPFDLVTCYTVPAPIIQERLSQALWNFASVSFLVI</sequence>
<gene>
    <name evidence="2" type="ORF">C7B46_14595</name>
</gene>
<dbReference type="AlphaFoldDB" id="A0A2T2XD63"/>
<organism evidence="2 3">
    <name type="scientific">Sulfobacillus benefaciens</name>
    <dbReference type="NCBI Taxonomy" id="453960"/>
    <lineage>
        <taxon>Bacteria</taxon>
        <taxon>Bacillati</taxon>
        <taxon>Bacillota</taxon>
        <taxon>Clostridia</taxon>
        <taxon>Eubacteriales</taxon>
        <taxon>Clostridiales Family XVII. Incertae Sedis</taxon>
        <taxon>Sulfobacillus</taxon>
    </lineage>
</organism>
<comment type="caution">
    <text evidence="2">The sequence shown here is derived from an EMBL/GenBank/DDBJ whole genome shotgun (WGS) entry which is preliminary data.</text>
</comment>
<accession>A0A2T2XD63</accession>
<protein>
    <submittedName>
        <fullName evidence="2">Uncharacterized protein</fullName>
    </submittedName>
</protein>
<evidence type="ECO:0000313" key="3">
    <source>
        <dbReference type="Proteomes" id="UP000242972"/>
    </source>
</evidence>
<dbReference type="EMBL" id="PXYW01000043">
    <property type="protein sequence ID" value="PSR32387.1"/>
    <property type="molecule type" value="Genomic_DNA"/>
</dbReference>
<evidence type="ECO:0000256" key="1">
    <source>
        <dbReference type="SAM" id="MobiDB-lite"/>
    </source>
</evidence>
<feature type="region of interest" description="Disordered" evidence="1">
    <location>
        <begin position="1"/>
        <end position="37"/>
    </location>
</feature>